<evidence type="ECO:0000259" key="1">
    <source>
        <dbReference type="Pfam" id="PF13098"/>
    </source>
</evidence>
<dbReference type="HOGENOM" id="CLU_115439_0_0_4"/>
<dbReference type="Gene3D" id="3.40.30.10">
    <property type="entry name" value="Glutaredoxin"/>
    <property type="match status" value="1"/>
</dbReference>
<name>Q476L6_CUPPJ</name>
<feature type="domain" description="Thioredoxin-like fold" evidence="1">
    <location>
        <begin position="63"/>
        <end position="155"/>
    </location>
</feature>
<dbReference type="InterPro" id="IPR012336">
    <property type="entry name" value="Thioredoxin-like_fold"/>
</dbReference>
<dbReference type="Pfam" id="PF13098">
    <property type="entry name" value="Thioredoxin_2"/>
    <property type="match status" value="1"/>
</dbReference>
<dbReference type="CDD" id="cd02951">
    <property type="entry name" value="SoxW"/>
    <property type="match status" value="1"/>
</dbReference>
<gene>
    <name evidence="2" type="ordered locus">Reut_A0285</name>
</gene>
<reference evidence="2" key="1">
    <citation type="submission" date="2005-08" db="EMBL/GenBank/DDBJ databases">
        <title>Complete sequence of Chromosome1 of Ralstonia eutropha JMP134.</title>
        <authorList>
            <person name="Copeland A."/>
            <person name="Lucas S."/>
            <person name="Lapidus A."/>
            <person name="Barry K."/>
            <person name="Detter J.C."/>
            <person name="Glavina T."/>
            <person name="Hammon N."/>
            <person name="Israni S."/>
            <person name="Pitluck S."/>
            <person name="Goltsman E."/>
            <person name="Martinez M."/>
            <person name="Schmutz J."/>
            <person name="Larimer F."/>
            <person name="Land M."/>
            <person name="Lykidis A."/>
            <person name="Richardson P."/>
        </authorList>
    </citation>
    <scope>NUCLEOTIDE SEQUENCE</scope>
    <source>
        <strain evidence="2">JMP134</strain>
    </source>
</reference>
<dbReference type="KEGG" id="reu:Reut_A0285"/>
<dbReference type="InterPro" id="IPR041737">
    <property type="entry name" value="SoxW"/>
</dbReference>
<organism evidence="2">
    <name type="scientific">Cupriavidus pinatubonensis (strain JMP 134 / LMG 1197)</name>
    <name type="common">Cupriavidus necator (strain JMP 134)</name>
    <dbReference type="NCBI Taxonomy" id="264198"/>
    <lineage>
        <taxon>Bacteria</taxon>
        <taxon>Pseudomonadati</taxon>
        <taxon>Pseudomonadota</taxon>
        <taxon>Betaproteobacteria</taxon>
        <taxon>Burkholderiales</taxon>
        <taxon>Burkholderiaceae</taxon>
        <taxon>Cupriavidus</taxon>
    </lineage>
</organism>
<dbReference type="SUPFAM" id="SSF52833">
    <property type="entry name" value="Thioredoxin-like"/>
    <property type="match status" value="1"/>
</dbReference>
<dbReference type="AlphaFoldDB" id="Q476L6"/>
<accession>Q476L6</accession>
<dbReference type="InterPro" id="IPR036249">
    <property type="entry name" value="Thioredoxin-like_sf"/>
</dbReference>
<proteinExistence type="predicted"/>
<dbReference type="STRING" id="264198.Reut_A0285"/>
<evidence type="ECO:0000313" key="2">
    <source>
        <dbReference type="EMBL" id="AAZ59667.1"/>
    </source>
</evidence>
<dbReference type="EMBL" id="CP000090">
    <property type="protein sequence ID" value="AAZ59667.1"/>
    <property type="molecule type" value="Genomic_DNA"/>
</dbReference>
<dbReference type="eggNOG" id="COG0526">
    <property type="taxonomic scope" value="Bacteria"/>
</dbReference>
<sequence>MLAALHMMRPISPLAPTATIRYLAVRLAASLLLTMATLAVPAFAGTAHLPLATDLATHAADATRRGEPLLVLVSLPNCGYCETVRKSYLGPQAAAGEIAVRELDMTTDTPLRDTDGTMTTARAWARAHQVRVAPTVLFLDRDGKQAAAPLRGLQPDFYGAYLEQALGQARAAIAASR</sequence>
<protein>
    <recommendedName>
        <fullName evidence="1">Thioredoxin-like fold domain-containing protein</fullName>
    </recommendedName>
</protein>